<dbReference type="RefSeq" id="WP_374036780.1">
    <property type="nucleotide sequence ID" value="NZ_CP169082.1"/>
</dbReference>
<feature type="region of interest" description="Disordered" evidence="1">
    <location>
        <begin position="683"/>
        <end position="702"/>
    </location>
</feature>
<protein>
    <submittedName>
        <fullName evidence="2">Uncharacterized protein</fullName>
    </submittedName>
</protein>
<organism evidence="2 3">
    <name type="scientific">Brevundimonas staleyi</name>
    <dbReference type="NCBI Taxonomy" id="74326"/>
    <lineage>
        <taxon>Bacteria</taxon>
        <taxon>Pseudomonadati</taxon>
        <taxon>Pseudomonadota</taxon>
        <taxon>Alphaproteobacteria</taxon>
        <taxon>Caulobacterales</taxon>
        <taxon>Caulobacteraceae</taxon>
        <taxon>Brevundimonas</taxon>
    </lineage>
</organism>
<evidence type="ECO:0000256" key="1">
    <source>
        <dbReference type="SAM" id="MobiDB-lite"/>
    </source>
</evidence>
<sequence length="748" mass="79420">MSRQSGFQNGFNIGELSPDAWSRSDLVQHSKGCALGFNMIGRVAGPTGRRPGTWFVGLPKFSATAGRLVPFRRNSGDALVLEFGHLYVRVWDVNGAAVMDGPAQVEFATFYTAAQLDGLRWRQSGDVLYLTHRDNLSPRVIRRLSNTSWQFDGLGLFNGPYRGENGASDRVLTLSGATLTASFAAFQPGHVGSLWRLRPNAGNPGVLSWEPGEEDVPPGARRLSDGRVYGATAGGTAGNTPPVHDSGTVSDGGVEWAYLHDGAAVVAVSAYTSATQVEVTLLTAAPEGLDAGTPYWSEGAYSDVRGWPTANPAVREERLALAGAFAEPDGINLTRTAGFGPTTVDFTPGLGTGRVVDDDAVKRFVGGDRDRIVWMEGSTFLLAGTTDGEFIVTGGTIDDPITPSGCVARPVGEFGSADVMPALAYGGVMFVAAGGETLRLVAVDFDGTRELRDLNVVAGHIGGRGLAELCWMKQPVNLLWVRLADGGQASFTYHREQAVEGWNRHGIAALDVPTEDAPLGGGMMLESSCVVPGFKGRPRLFMLVRRIKDGATQRLILRMAEPADKLFLDAAERYAGAPTTGVAGLDHLAGEDVTLMAATEPGAAAVVGRGWGEYRERPVNEDGQALLPEGTTATAVYGGLPYRSRWEGLSPDLAGPGSSAGRIVRYTHISVVLEAAVAYAGTVGDEGDSGRDRTLQRQPGDVGGPVVRRHAWRTAALGGASRDRRYFVETDHGWDMVIHSIRATADVE</sequence>
<evidence type="ECO:0000313" key="3">
    <source>
        <dbReference type="Proteomes" id="UP001596152"/>
    </source>
</evidence>
<dbReference type="Proteomes" id="UP001596152">
    <property type="component" value="Unassembled WGS sequence"/>
</dbReference>
<comment type="caution">
    <text evidence="2">The sequence shown here is derived from an EMBL/GenBank/DDBJ whole genome shotgun (WGS) entry which is preliminary data.</text>
</comment>
<gene>
    <name evidence="2" type="ORF">ACFPIE_20310</name>
</gene>
<proteinExistence type="predicted"/>
<reference evidence="3" key="1">
    <citation type="journal article" date="2019" name="Int. J. Syst. Evol. Microbiol.">
        <title>The Global Catalogue of Microorganisms (GCM) 10K type strain sequencing project: providing services to taxonomists for standard genome sequencing and annotation.</title>
        <authorList>
            <consortium name="The Broad Institute Genomics Platform"/>
            <consortium name="The Broad Institute Genome Sequencing Center for Infectious Disease"/>
            <person name="Wu L."/>
            <person name="Ma J."/>
        </authorList>
    </citation>
    <scope>NUCLEOTIDE SEQUENCE [LARGE SCALE GENOMIC DNA]</scope>
    <source>
        <strain evidence="3">JCM 12125</strain>
    </source>
</reference>
<dbReference type="EMBL" id="JBHSLF010000056">
    <property type="protein sequence ID" value="MFC5346266.1"/>
    <property type="molecule type" value="Genomic_DNA"/>
</dbReference>
<keyword evidence="3" id="KW-1185">Reference proteome</keyword>
<evidence type="ECO:0000313" key="2">
    <source>
        <dbReference type="EMBL" id="MFC5346266.1"/>
    </source>
</evidence>
<accession>A0ABW0FYF5</accession>
<name>A0ABW0FYF5_9CAUL</name>